<gene>
    <name evidence="1" type="ORF">CLUMA_CG010467</name>
</gene>
<protein>
    <submittedName>
        <fullName evidence="1">CLUMA_CG010467, isoform A</fullName>
    </submittedName>
</protein>
<accession>A0A1J1IDL9</accession>
<keyword evidence="2" id="KW-1185">Reference proteome</keyword>
<evidence type="ECO:0000313" key="1">
    <source>
        <dbReference type="EMBL" id="CRK97086.1"/>
    </source>
</evidence>
<name>A0A1J1IDL9_9DIPT</name>
<proteinExistence type="predicted"/>
<dbReference type="AlphaFoldDB" id="A0A1J1IDL9"/>
<evidence type="ECO:0000313" key="2">
    <source>
        <dbReference type="Proteomes" id="UP000183832"/>
    </source>
</evidence>
<reference evidence="1 2" key="1">
    <citation type="submission" date="2015-04" db="EMBL/GenBank/DDBJ databases">
        <authorList>
            <person name="Syromyatnikov M.Y."/>
            <person name="Popov V.N."/>
        </authorList>
    </citation>
    <scope>NUCLEOTIDE SEQUENCE [LARGE SCALE GENOMIC DNA]</scope>
</reference>
<dbReference type="EMBL" id="CVRI01000046">
    <property type="protein sequence ID" value="CRK97086.1"/>
    <property type="molecule type" value="Genomic_DNA"/>
</dbReference>
<sequence>MFCGQHGNDEGKNLTNSYTCEYREESFCLHSTNTNAVRMEEKKRQNGWYVRVDIKGMKNNNNNNSNNKLKAESAEQGIIIFSVYYEEERECSANSVTWVTSSYQINLFTFIRMSFLFNSHDKSALV</sequence>
<dbReference type="Proteomes" id="UP000183832">
    <property type="component" value="Unassembled WGS sequence"/>
</dbReference>
<organism evidence="1 2">
    <name type="scientific">Clunio marinus</name>
    <dbReference type="NCBI Taxonomy" id="568069"/>
    <lineage>
        <taxon>Eukaryota</taxon>
        <taxon>Metazoa</taxon>
        <taxon>Ecdysozoa</taxon>
        <taxon>Arthropoda</taxon>
        <taxon>Hexapoda</taxon>
        <taxon>Insecta</taxon>
        <taxon>Pterygota</taxon>
        <taxon>Neoptera</taxon>
        <taxon>Endopterygota</taxon>
        <taxon>Diptera</taxon>
        <taxon>Nematocera</taxon>
        <taxon>Chironomoidea</taxon>
        <taxon>Chironomidae</taxon>
        <taxon>Clunio</taxon>
    </lineage>
</organism>